<keyword evidence="1" id="KW-0175">Coiled coil</keyword>
<sequence length="110" mass="12163">MNNKRDNESMNQTPKTVRELGIMMTARDDVLNERLSSINDNVSRLAESVKQLAESKADAEELKALIARVELMQGNYLSKSEAKIGAGVMTVVITVIGFMVDLIVRVVNKP</sequence>
<accession>A0A8S5P0K4</accession>
<keyword evidence="2" id="KW-0472">Membrane</keyword>
<keyword evidence="2" id="KW-1133">Transmembrane helix</keyword>
<protein>
    <submittedName>
        <fullName evidence="3">Uncharacterized protein</fullName>
    </submittedName>
</protein>
<feature type="coiled-coil region" evidence="1">
    <location>
        <begin position="42"/>
        <end position="72"/>
    </location>
</feature>
<evidence type="ECO:0000313" key="3">
    <source>
        <dbReference type="EMBL" id="DAE00498.1"/>
    </source>
</evidence>
<evidence type="ECO:0000256" key="2">
    <source>
        <dbReference type="SAM" id="Phobius"/>
    </source>
</evidence>
<name>A0A8S5P0K4_9CAUD</name>
<evidence type="ECO:0000256" key="1">
    <source>
        <dbReference type="SAM" id="Coils"/>
    </source>
</evidence>
<dbReference type="EMBL" id="BK015303">
    <property type="protein sequence ID" value="DAE00498.1"/>
    <property type="molecule type" value="Genomic_DNA"/>
</dbReference>
<feature type="transmembrane region" description="Helical" evidence="2">
    <location>
        <begin position="84"/>
        <end position="104"/>
    </location>
</feature>
<proteinExistence type="predicted"/>
<organism evidence="3">
    <name type="scientific">Siphoviridae sp. ctg2r17</name>
    <dbReference type="NCBI Taxonomy" id="2825601"/>
    <lineage>
        <taxon>Viruses</taxon>
        <taxon>Duplodnaviria</taxon>
        <taxon>Heunggongvirae</taxon>
        <taxon>Uroviricota</taxon>
        <taxon>Caudoviricetes</taxon>
    </lineage>
</organism>
<keyword evidence="2" id="KW-0812">Transmembrane</keyword>
<reference evidence="3" key="1">
    <citation type="journal article" date="2021" name="Proc. Natl. Acad. Sci. U.S.A.">
        <title>A Catalog of Tens of Thousands of Viruses from Human Metagenomes Reveals Hidden Associations with Chronic Diseases.</title>
        <authorList>
            <person name="Tisza M.J."/>
            <person name="Buck C.B."/>
        </authorList>
    </citation>
    <scope>NUCLEOTIDE SEQUENCE</scope>
    <source>
        <strain evidence="3">Ctg2r17</strain>
    </source>
</reference>